<evidence type="ECO:0000313" key="1">
    <source>
        <dbReference type="EMBL" id="MXP48387.1"/>
    </source>
</evidence>
<proteinExistence type="predicted"/>
<dbReference type="EMBL" id="WTYP01000002">
    <property type="protein sequence ID" value="MXP48387.1"/>
    <property type="molecule type" value="Genomic_DNA"/>
</dbReference>
<gene>
    <name evidence="1" type="ORF">GRI43_13410</name>
</gene>
<sequence length="248" mass="27048">MLDEQSLYRYALALGLAADCKDPPLGHWAYFTPAVPDSEIGTDGHPRRGDFLPAITLPRRMFAGSSMEFRGAMELGAKAALTSTIADVSHKAGQSGDLVFVKVERRLEQRGSVKLREQQTYVYRGDGPAVSMPIPADPHPHGEVWCPDEVNLFRFSAATFNSHRIHYDLPYTVETEGYPALVVHGPFTAAKLAGLASRDGKLSSFSFRAMAPLFLGQPIFLQKGLEAGEYSAVRADGTIAMTAKVSFQ</sequence>
<name>A0A6I4V2I0_9SPHN</name>
<evidence type="ECO:0000313" key="2">
    <source>
        <dbReference type="Proteomes" id="UP000471435"/>
    </source>
</evidence>
<dbReference type="PANTHER" id="PTHR28152">
    <property type="entry name" value="HYDROXYACYL-THIOESTER DEHYDRATASE TYPE 2, MITOCHONDRIAL"/>
    <property type="match status" value="1"/>
</dbReference>
<keyword evidence="2" id="KW-1185">Reference proteome</keyword>
<dbReference type="Gene3D" id="3.10.129.10">
    <property type="entry name" value="Hotdog Thioesterase"/>
    <property type="match status" value="2"/>
</dbReference>
<evidence type="ECO:0008006" key="3">
    <source>
        <dbReference type="Google" id="ProtNLM"/>
    </source>
</evidence>
<dbReference type="InterPro" id="IPR052741">
    <property type="entry name" value="Mitochondrial_HTD2"/>
</dbReference>
<dbReference type="PANTHER" id="PTHR28152:SF1">
    <property type="entry name" value="HYDROXYACYL-THIOESTER DEHYDRATASE TYPE 2, MITOCHONDRIAL"/>
    <property type="match status" value="1"/>
</dbReference>
<dbReference type="Proteomes" id="UP000471435">
    <property type="component" value="Unassembled WGS sequence"/>
</dbReference>
<protein>
    <recommendedName>
        <fullName evidence="3">3-methylfumaryl-CoA hydratase</fullName>
    </recommendedName>
</protein>
<organism evidence="1 2">
    <name type="scientific">Pontixanthobacter luteolus</name>
    <dbReference type="NCBI Taxonomy" id="295089"/>
    <lineage>
        <taxon>Bacteria</taxon>
        <taxon>Pseudomonadati</taxon>
        <taxon>Pseudomonadota</taxon>
        <taxon>Alphaproteobacteria</taxon>
        <taxon>Sphingomonadales</taxon>
        <taxon>Erythrobacteraceae</taxon>
        <taxon>Pontixanthobacter</taxon>
    </lineage>
</organism>
<comment type="caution">
    <text evidence="1">The sequence shown here is derived from an EMBL/GenBank/DDBJ whole genome shotgun (WGS) entry which is preliminary data.</text>
</comment>
<dbReference type="AlphaFoldDB" id="A0A6I4V2I0"/>
<dbReference type="InterPro" id="IPR029069">
    <property type="entry name" value="HotDog_dom_sf"/>
</dbReference>
<accession>A0A6I4V2I0</accession>
<dbReference type="GO" id="GO:0019171">
    <property type="term" value="F:(3R)-hydroxyacyl-[acyl-carrier-protein] dehydratase activity"/>
    <property type="evidence" value="ECO:0007669"/>
    <property type="project" value="TreeGrafter"/>
</dbReference>
<dbReference type="SUPFAM" id="SSF54637">
    <property type="entry name" value="Thioesterase/thiol ester dehydrase-isomerase"/>
    <property type="match status" value="2"/>
</dbReference>
<dbReference type="OrthoDB" id="7183822at2"/>
<reference evidence="1 2" key="1">
    <citation type="submission" date="2019-12" db="EMBL/GenBank/DDBJ databases">
        <title>Genomic-based taxomic classification of the family Erythrobacteraceae.</title>
        <authorList>
            <person name="Xu L."/>
        </authorList>
    </citation>
    <scope>NUCLEOTIDE SEQUENCE [LARGE SCALE GENOMIC DNA]</scope>
    <source>
        <strain evidence="1 2">SW-109</strain>
    </source>
</reference>